<dbReference type="GO" id="GO:0016878">
    <property type="term" value="F:acid-thiol ligase activity"/>
    <property type="evidence" value="ECO:0007669"/>
    <property type="project" value="UniProtKB-ARBA"/>
</dbReference>
<dbReference type="InterPro" id="IPR000873">
    <property type="entry name" value="AMP-dep_synth/lig_dom"/>
</dbReference>
<dbReference type="InterPro" id="IPR050237">
    <property type="entry name" value="ATP-dep_AMP-bd_enzyme"/>
</dbReference>
<dbReference type="Gene3D" id="3.40.50.12780">
    <property type="entry name" value="N-terminal domain of ligase-like"/>
    <property type="match status" value="1"/>
</dbReference>
<dbReference type="AlphaFoldDB" id="A0AAW5R454"/>
<evidence type="ECO:0000313" key="3">
    <source>
        <dbReference type="EMBL" id="MCT8974182.1"/>
    </source>
</evidence>
<protein>
    <submittedName>
        <fullName evidence="3">Acyl--CoA ligase</fullName>
    </submittedName>
</protein>
<dbReference type="PROSITE" id="PS00455">
    <property type="entry name" value="AMP_BINDING"/>
    <property type="match status" value="1"/>
</dbReference>
<dbReference type="InterPro" id="IPR025110">
    <property type="entry name" value="AMP-bd_C"/>
</dbReference>
<feature type="domain" description="AMP-dependent synthetase/ligase" evidence="1">
    <location>
        <begin position="48"/>
        <end position="379"/>
    </location>
</feature>
<dbReference type="PANTHER" id="PTHR43767">
    <property type="entry name" value="LONG-CHAIN-FATTY-ACID--COA LIGASE"/>
    <property type="match status" value="1"/>
</dbReference>
<keyword evidence="4" id="KW-1185">Reference proteome</keyword>
<dbReference type="Pfam" id="PF13193">
    <property type="entry name" value="AMP-binding_C"/>
    <property type="match status" value="1"/>
</dbReference>
<keyword evidence="3" id="KW-0436">Ligase</keyword>
<name>A0AAW5R454_9HYPH</name>
<dbReference type="Proteomes" id="UP001320898">
    <property type="component" value="Unassembled WGS sequence"/>
</dbReference>
<organism evidence="3 4">
    <name type="scientific">Microbaculum marinisediminis</name>
    <dbReference type="NCBI Taxonomy" id="2931392"/>
    <lineage>
        <taxon>Bacteria</taxon>
        <taxon>Pseudomonadati</taxon>
        <taxon>Pseudomonadota</taxon>
        <taxon>Alphaproteobacteria</taxon>
        <taxon>Hyphomicrobiales</taxon>
        <taxon>Tepidamorphaceae</taxon>
        <taxon>Microbaculum</taxon>
    </lineage>
</organism>
<dbReference type="CDD" id="cd04433">
    <property type="entry name" value="AFD_class_I"/>
    <property type="match status" value="1"/>
</dbReference>
<dbReference type="RefSeq" id="WP_261617769.1">
    <property type="nucleotide sequence ID" value="NZ_JALIDZ010000011.1"/>
</dbReference>
<feature type="domain" description="AMP-binding enzyme C-terminal" evidence="2">
    <location>
        <begin position="429"/>
        <end position="505"/>
    </location>
</feature>
<accession>A0AAW5R454</accession>
<gene>
    <name evidence="3" type="ORF">MUB46_20140</name>
</gene>
<evidence type="ECO:0000259" key="1">
    <source>
        <dbReference type="Pfam" id="PF00501"/>
    </source>
</evidence>
<dbReference type="InterPro" id="IPR020845">
    <property type="entry name" value="AMP-binding_CS"/>
</dbReference>
<dbReference type="SUPFAM" id="SSF56801">
    <property type="entry name" value="Acetyl-CoA synthetase-like"/>
    <property type="match status" value="1"/>
</dbReference>
<dbReference type="EMBL" id="JALIDZ010000011">
    <property type="protein sequence ID" value="MCT8974182.1"/>
    <property type="molecule type" value="Genomic_DNA"/>
</dbReference>
<dbReference type="PANTHER" id="PTHR43767:SF1">
    <property type="entry name" value="NONRIBOSOMAL PEPTIDE SYNTHASE PES1 (EUROFUNG)-RELATED"/>
    <property type="match status" value="1"/>
</dbReference>
<comment type="caution">
    <text evidence="3">The sequence shown here is derived from an EMBL/GenBank/DDBJ whole genome shotgun (WGS) entry which is preliminary data.</text>
</comment>
<dbReference type="InterPro" id="IPR042099">
    <property type="entry name" value="ANL_N_sf"/>
</dbReference>
<dbReference type="Gene3D" id="3.30.300.30">
    <property type="match status" value="1"/>
</dbReference>
<evidence type="ECO:0000259" key="2">
    <source>
        <dbReference type="Pfam" id="PF13193"/>
    </source>
</evidence>
<dbReference type="InterPro" id="IPR045851">
    <property type="entry name" value="AMP-bd_C_sf"/>
</dbReference>
<dbReference type="Pfam" id="PF00501">
    <property type="entry name" value="AMP-binding"/>
    <property type="match status" value="1"/>
</dbReference>
<evidence type="ECO:0000313" key="4">
    <source>
        <dbReference type="Proteomes" id="UP001320898"/>
    </source>
</evidence>
<proteinExistence type="predicted"/>
<reference evidence="3 4" key="1">
    <citation type="submission" date="2022-04" db="EMBL/GenBank/DDBJ databases">
        <authorList>
            <person name="Ye Y.-Q."/>
            <person name="Du Z.-J."/>
        </authorList>
    </citation>
    <scope>NUCLEOTIDE SEQUENCE [LARGE SCALE GENOMIC DNA]</scope>
    <source>
        <strain evidence="3 4">A6E488</strain>
    </source>
</reference>
<sequence length="516" mass="54059">MQHAAPNDRSGPAAAATLGAMVTAACALRGARPFLTDADLRLHGPGVETATRLAAGALQRLGVARGSHVCFIARPSVAHTVAWFGAVRCGAVVTSLHLMDTPDRLAGTIDWLGADLLLCDSEFADLANRICEAAARPPGVVLLDDPEGFPAAFADPVEPLDAADPDDPVAVVLSSGSTGRPKGVVHTHRTILASCAAGPEVYRDLDDSDSVLVVIGTSFGGWANVVPPFLASGARLHFQRRFDAAAFVDGLQSERITIAPLVPTMWRMVLGALSDSDDLSAVRLAFMSGEPPEGALVEQIQARVAARVTTAYLSTEGACACGVLVHEDAFAADDAPAGRVASAAKVRIADPEDPAKGDLGPGEVGEILLSGPSLATGYWKDPTLSAERFRDGWWRSGDTGYRNEAGSLRVVGRTDHLINSGGIKVQAEEIEAALMRHPAIRQAAVAGIPDPLWGSRIEAWVVLDDANVCPGDILGWCRENEVLHAAKLPKDIHPVDSLPTGPTGKLYRRALVGGPT</sequence>